<evidence type="ECO:0008006" key="4">
    <source>
        <dbReference type="Google" id="ProtNLM"/>
    </source>
</evidence>
<protein>
    <recommendedName>
        <fullName evidence="4">Peptidase C-terminal archaeal/bacterial domain-containing protein</fullName>
    </recommendedName>
</protein>
<feature type="coiled-coil region" evidence="1">
    <location>
        <begin position="792"/>
        <end position="840"/>
    </location>
</feature>
<dbReference type="RefSeq" id="WP_145255963.1">
    <property type="nucleotide sequence ID" value="NZ_CP036279.1"/>
</dbReference>
<organism evidence="2 3">
    <name type="scientific">Kolteria novifilia</name>
    <dbReference type="NCBI Taxonomy" id="2527975"/>
    <lineage>
        <taxon>Bacteria</taxon>
        <taxon>Pseudomonadati</taxon>
        <taxon>Planctomycetota</taxon>
        <taxon>Planctomycetia</taxon>
        <taxon>Kolteriales</taxon>
        <taxon>Kolteriaceae</taxon>
        <taxon>Kolteria</taxon>
    </lineage>
</organism>
<dbReference type="OrthoDB" id="237792at2"/>
<dbReference type="KEGG" id="knv:Pan216_11530"/>
<dbReference type="Gene3D" id="2.60.120.380">
    <property type="match status" value="2"/>
</dbReference>
<keyword evidence="1" id="KW-0175">Coiled coil</keyword>
<keyword evidence="3" id="KW-1185">Reference proteome</keyword>
<dbReference type="Proteomes" id="UP000317093">
    <property type="component" value="Chromosome"/>
</dbReference>
<dbReference type="EMBL" id="CP036279">
    <property type="protein sequence ID" value="QDU60314.1"/>
    <property type="molecule type" value="Genomic_DNA"/>
</dbReference>
<sequence length="984" mass="106477">MSPHRPMKPARTIPFAWSIGVTVLLTGTAIANLPVARLATIRPAGAQRGTSTAVTIEGSDLDEVDRLLFSHPGISATPHKRAPALFEEGEQLVTNRFTVNIAKEIPPGLYEVRAVGHFGVSNPRIFAVGLSPEAEEKEPNSKPADAQEVSLDTTINGRIDSPGDQDLYHFQGKKGQSLTAQLLGQRIDSEIEARLVLLDPDGQALAKSRPVFSKDPLLHALLPADGDYVLRVEDIRYAGGARYPYRLELSTKPLVTSAFPLAGPAGRRSSFTLYGYNLPGGAPRSKRDDGDPNLQRLSVLVDVPPGAGNDRPRETSFPPVSDAFIDSFTYRLPARRGPSNPLRLGIATEAIVREHEPNDHPDSAHRIPIPCEVAGRFDHSADRDWFLFDGNRGEQFVIDVVAQRLGQPTDPLLVVEQVSPNRRQLTETDDAVPAGADFVTSTHSDDPTFRLSIPEDGTYRVLVYDQFGGLSTKARDGYRLLIRRAVPDFNLIAIPRQITSDRNRSALWSTFLRRGQTDRVEVLAFRRDGFSGPIVLTAEGLPQGVSASPITIAPGQSRGSLILRADDNAPAFAGPWRIVGKATIDKREVTHEASAGTLVESAVRDQHSGDTRLASRLMLGVGAAESYPFSVGLGTPILETSRAGKLEIPVRIKRRGDFKEAVVLTPVNLPPRAKAAAVTIAKDKSEGTIAVTVESAAPLGTFSSYLRAQATVPYRRTPGAAARAEERKKRAIAATANLGQEIAEVDKRQKGLAAEITKQLAATKQLEQREKEARAKLTTIKPEEKAAVDKEIATLTKQFAEARAALDRAKAEQARIDQQLKRQREQFATFEKAKKESEDAAKRAADVAKPRKIRVEIPSPSITLAIVEAPVRTQFPDVVGLEQGATIDVPLAVERLFGFADPVTLKATIGGSVKGLTAAPTTIEKGSSESLLKVAAIRETPTGRHAIPIELSLKFNNQTLKLARTLTVEITPAPAPQAPPANAK</sequence>
<proteinExistence type="predicted"/>
<accession>A0A518B033</accession>
<evidence type="ECO:0000313" key="2">
    <source>
        <dbReference type="EMBL" id="QDU60314.1"/>
    </source>
</evidence>
<reference evidence="2 3" key="1">
    <citation type="submission" date="2019-02" db="EMBL/GenBank/DDBJ databases">
        <title>Deep-cultivation of Planctomycetes and their phenomic and genomic characterization uncovers novel biology.</title>
        <authorList>
            <person name="Wiegand S."/>
            <person name="Jogler M."/>
            <person name="Boedeker C."/>
            <person name="Pinto D."/>
            <person name="Vollmers J."/>
            <person name="Rivas-Marin E."/>
            <person name="Kohn T."/>
            <person name="Peeters S.H."/>
            <person name="Heuer A."/>
            <person name="Rast P."/>
            <person name="Oberbeckmann S."/>
            <person name="Bunk B."/>
            <person name="Jeske O."/>
            <person name="Meyerdierks A."/>
            <person name="Storesund J.E."/>
            <person name="Kallscheuer N."/>
            <person name="Luecker S."/>
            <person name="Lage O.M."/>
            <person name="Pohl T."/>
            <person name="Merkel B.J."/>
            <person name="Hornburger P."/>
            <person name="Mueller R.-W."/>
            <person name="Bruemmer F."/>
            <person name="Labrenz M."/>
            <person name="Spormann A.M."/>
            <person name="Op den Camp H."/>
            <person name="Overmann J."/>
            <person name="Amann R."/>
            <person name="Jetten M.S.M."/>
            <person name="Mascher T."/>
            <person name="Medema M.H."/>
            <person name="Devos D.P."/>
            <person name="Kaster A.-K."/>
            <person name="Ovreas L."/>
            <person name="Rohde M."/>
            <person name="Galperin M.Y."/>
            <person name="Jogler C."/>
        </authorList>
    </citation>
    <scope>NUCLEOTIDE SEQUENCE [LARGE SCALE GENOMIC DNA]</scope>
    <source>
        <strain evidence="2 3">Pan216</strain>
    </source>
</reference>
<evidence type="ECO:0000256" key="1">
    <source>
        <dbReference type="SAM" id="Coils"/>
    </source>
</evidence>
<evidence type="ECO:0000313" key="3">
    <source>
        <dbReference type="Proteomes" id="UP000317093"/>
    </source>
</evidence>
<name>A0A518B033_9BACT</name>
<gene>
    <name evidence="2" type="ORF">Pan216_11530</name>
</gene>
<dbReference type="AlphaFoldDB" id="A0A518B033"/>